<dbReference type="InterPro" id="IPR001128">
    <property type="entry name" value="Cyt_P450"/>
</dbReference>
<evidence type="ECO:0000256" key="6">
    <source>
        <dbReference type="ARBA" id="ARBA00022723"/>
    </source>
</evidence>
<evidence type="ECO:0000256" key="1">
    <source>
        <dbReference type="ARBA" id="ARBA00001971"/>
    </source>
</evidence>
<dbReference type="GO" id="GO:0005506">
    <property type="term" value="F:iron ion binding"/>
    <property type="evidence" value="ECO:0007669"/>
    <property type="project" value="InterPro"/>
</dbReference>
<dbReference type="PRINTS" id="PR00385">
    <property type="entry name" value="P450"/>
</dbReference>
<sequence>MSTWLLPLEALPAPSTGAAVLVALLVGAAGALYAYVTRHFDYWRRRGVPFLRPLPVAGNLKDVLLFRKHVGDVLHEVYTQMKNQRYLGMYFLDQPVLFVKDISILKSIFHKDFEYFSDRSFHASRGDILNKESLFGRKGKNWKDLRVKLSPAFSSGKLKKFFVLLDQKAANLVTFLEHAVREGRVVDAKEASGRFTMDAVSTIGFGLEGRSLIDDNDPLYRLLNSIFVFGRLLNILAIGMFVRAPLVEALNVSLVPAPLVAFLRPALGNAMEQRRQTGTQGQRGDFLDLLMELRDKGRIAADDEGDAKPAPDTGAAVSMGGDTLISQSFTFLSAGFDTTSTTMSFALYHLAKNEAIQDKLRAQLKKVQKEHNGKLTYEALQNVPYLDMIISETLRMYPVLPFLDRSCTKDYQVQGTDLVIEKGTVIFTSLYGIQRDPELYPNPDCFDPERFSEANKHSIRSGAYMPFGEGPRMCIGMRLGLLQTKVGLAHIILNFKVSPCAATPEKMSYDLKSVLILPRDGVPLNFCRVQE</sequence>
<keyword evidence="5 13" id="KW-0349">Heme</keyword>
<organism evidence="16 17">
    <name type="scientific">Gryllus longicercus</name>
    <dbReference type="NCBI Taxonomy" id="2509291"/>
    <lineage>
        <taxon>Eukaryota</taxon>
        <taxon>Metazoa</taxon>
        <taxon>Ecdysozoa</taxon>
        <taxon>Arthropoda</taxon>
        <taxon>Hexapoda</taxon>
        <taxon>Insecta</taxon>
        <taxon>Pterygota</taxon>
        <taxon>Neoptera</taxon>
        <taxon>Polyneoptera</taxon>
        <taxon>Orthoptera</taxon>
        <taxon>Ensifera</taxon>
        <taxon>Gryllidea</taxon>
        <taxon>Grylloidea</taxon>
        <taxon>Gryllidae</taxon>
        <taxon>Gryllinae</taxon>
        <taxon>Gryllus</taxon>
    </lineage>
</organism>
<reference evidence="16 17" key="1">
    <citation type="submission" date="2024-03" db="EMBL/GenBank/DDBJ databases">
        <title>The genome assembly and annotation of the cricket Gryllus longicercus Weissman &amp; Gray.</title>
        <authorList>
            <person name="Szrajer S."/>
            <person name="Gray D."/>
            <person name="Ylla G."/>
        </authorList>
    </citation>
    <scope>NUCLEOTIDE SEQUENCE [LARGE SCALE GENOMIC DNA]</scope>
    <source>
        <strain evidence="16">DAG 2021-001</strain>
        <tissue evidence="16">Whole body minus gut</tissue>
    </source>
</reference>
<dbReference type="InterPro" id="IPR017972">
    <property type="entry name" value="Cyt_P450_CS"/>
</dbReference>
<evidence type="ECO:0000256" key="3">
    <source>
        <dbReference type="ARBA" id="ARBA00004406"/>
    </source>
</evidence>
<dbReference type="GO" id="GO:0005789">
    <property type="term" value="C:endoplasmic reticulum membrane"/>
    <property type="evidence" value="ECO:0007669"/>
    <property type="project" value="UniProtKB-SubCell"/>
</dbReference>
<dbReference type="InterPro" id="IPR036396">
    <property type="entry name" value="Cyt_P450_sf"/>
</dbReference>
<keyword evidence="15" id="KW-0812">Transmembrane</keyword>
<feature type="transmembrane region" description="Helical" evidence="15">
    <location>
        <begin position="222"/>
        <end position="243"/>
    </location>
</feature>
<evidence type="ECO:0000256" key="8">
    <source>
        <dbReference type="ARBA" id="ARBA00022848"/>
    </source>
</evidence>
<comment type="caution">
    <text evidence="16">The sequence shown here is derived from an EMBL/GenBank/DDBJ whole genome shotgun (WGS) entry which is preliminary data.</text>
</comment>
<evidence type="ECO:0000256" key="4">
    <source>
        <dbReference type="ARBA" id="ARBA00010617"/>
    </source>
</evidence>
<dbReference type="Pfam" id="PF00067">
    <property type="entry name" value="p450"/>
    <property type="match status" value="1"/>
</dbReference>
<keyword evidence="7" id="KW-0256">Endoplasmic reticulum</keyword>
<evidence type="ECO:0000256" key="5">
    <source>
        <dbReference type="ARBA" id="ARBA00022617"/>
    </source>
</evidence>
<evidence type="ECO:0000313" key="17">
    <source>
        <dbReference type="Proteomes" id="UP001378592"/>
    </source>
</evidence>
<evidence type="ECO:0000256" key="9">
    <source>
        <dbReference type="ARBA" id="ARBA00023002"/>
    </source>
</evidence>
<feature type="transmembrane region" description="Helical" evidence="15">
    <location>
        <begin position="16"/>
        <end position="36"/>
    </location>
</feature>
<dbReference type="PANTHER" id="PTHR24292:SF45">
    <property type="entry name" value="CYTOCHROME P450 6G1-RELATED"/>
    <property type="match status" value="1"/>
</dbReference>
<comment type="cofactor">
    <cofactor evidence="1 13">
        <name>heme</name>
        <dbReference type="ChEBI" id="CHEBI:30413"/>
    </cofactor>
</comment>
<keyword evidence="10 13" id="KW-0408">Iron</keyword>
<dbReference type="InterPro" id="IPR050476">
    <property type="entry name" value="Insect_CytP450_Detox"/>
</dbReference>
<dbReference type="SUPFAM" id="SSF48264">
    <property type="entry name" value="Cytochrome P450"/>
    <property type="match status" value="1"/>
</dbReference>
<dbReference type="PANTHER" id="PTHR24292">
    <property type="entry name" value="CYTOCHROME P450"/>
    <property type="match status" value="1"/>
</dbReference>
<dbReference type="FunFam" id="1.10.630.10:FF:000042">
    <property type="entry name" value="Cytochrome P450"/>
    <property type="match status" value="1"/>
</dbReference>
<dbReference type="GO" id="GO:0016705">
    <property type="term" value="F:oxidoreductase activity, acting on paired donors, with incorporation or reduction of molecular oxygen"/>
    <property type="evidence" value="ECO:0007669"/>
    <property type="project" value="InterPro"/>
</dbReference>
<dbReference type="GO" id="GO:0020037">
    <property type="term" value="F:heme binding"/>
    <property type="evidence" value="ECO:0007669"/>
    <property type="project" value="InterPro"/>
</dbReference>
<keyword evidence="11 14" id="KW-0503">Monooxygenase</keyword>
<evidence type="ECO:0000313" key="16">
    <source>
        <dbReference type="EMBL" id="KAK7793585.1"/>
    </source>
</evidence>
<dbReference type="Gene3D" id="1.10.630.10">
    <property type="entry name" value="Cytochrome P450"/>
    <property type="match status" value="1"/>
</dbReference>
<dbReference type="Proteomes" id="UP001378592">
    <property type="component" value="Unassembled WGS sequence"/>
</dbReference>
<comment type="similarity">
    <text evidence="4 14">Belongs to the cytochrome P450 family.</text>
</comment>
<dbReference type="CDD" id="cd11056">
    <property type="entry name" value="CYP6-like"/>
    <property type="match status" value="1"/>
</dbReference>
<evidence type="ECO:0000256" key="2">
    <source>
        <dbReference type="ARBA" id="ARBA00004174"/>
    </source>
</evidence>
<dbReference type="AlphaFoldDB" id="A0AAN9Z0J3"/>
<proteinExistence type="inferred from homology"/>
<evidence type="ECO:0008006" key="18">
    <source>
        <dbReference type="Google" id="ProtNLM"/>
    </source>
</evidence>
<keyword evidence="6 13" id="KW-0479">Metal-binding</keyword>
<dbReference type="InterPro" id="IPR002401">
    <property type="entry name" value="Cyt_P450_E_grp-I"/>
</dbReference>
<dbReference type="PROSITE" id="PS00086">
    <property type="entry name" value="CYTOCHROME_P450"/>
    <property type="match status" value="1"/>
</dbReference>
<feature type="binding site" description="axial binding residue" evidence="13">
    <location>
        <position position="474"/>
    </location>
    <ligand>
        <name>heme</name>
        <dbReference type="ChEBI" id="CHEBI:30413"/>
    </ligand>
    <ligandPart>
        <name>Fe</name>
        <dbReference type="ChEBI" id="CHEBI:18248"/>
    </ligandPart>
</feature>
<dbReference type="GO" id="GO:0004497">
    <property type="term" value="F:monooxygenase activity"/>
    <property type="evidence" value="ECO:0007669"/>
    <property type="project" value="UniProtKB-KW"/>
</dbReference>
<evidence type="ECO:0000256" key="7">
    <source>
        <dbReference type="ARBA" id="ARBA00022824"/>
    </source>
</evidence>
<evidence type="ECO:0000256" key="14">
    <source>
        <dbReference type="RuleBase" id="RU000461"/>
    </source>
</evidence>
<keyword evidence="17" id="KW-1185">Reference proteome</keyword>
<evidence type="ECO:0000256" key="12">
    <source>
        <dbReference type="ARBA" id="ARBA00023136"/>
    </source>
</evidence>
<name>A0AAN9Z0J3_9ORTH</name>
<keyword evidence="8" id="KW-0492">Microsome</keyword>
<dbReference type="PRINTS" id="PR00463">
    <property type="entry name" value="EP450I"/>
</dbReference>
<keyword evidence="9 14" id="KW-0560">Oxidoreductase</keyword>
<protein>
    <recommendedName>
        <fullName evidence="18">Cytochrome P450</fullName>
    </recommendedName>
</protein>
<keyword evidence="15" id="KW-1133">Transmembrane helix</keyword>
<keyword evidence="12 15" id="KW-0472">Membrane</keyword>
<gene>
    <name evidence="16" type="ORF">R5R35_008878</name>
</gene>
<evidence type="ECO:0000256" key="13">
    <source>
        <dbReference type="PIRSR" id="PIRSR602401-1"/>
    </source>
</evidence>
<dbReference type="EMBL" id="JAZDUA010000372">
    <property type="protein sequence ID" value="KAK7793585.1"/>
    <property type="molecule type" value="Genomic_DNA"/>
</dbReference>
<evidence type="ECO:0000256" key="15">
    <source>
        <dbReference type="SAM" id="Phobius"/>
    </source>
</evidence>
<evidence type="ECO:0000256" key="10">
    <source>
        <dbReference type="ARBA" id="ARBA00023004"/>
    </source>
</evidence>
<accession>A0AAN9Z0J3</accession>
<evidence type="ECO:0000256" key="11">
    <source>
        <dbReference type="ARBA" id="ARBA00023033"/>
    </source>
</evidence>
<comment type="subcellular location">
    <subcellularLocation>
        <location evidence="3">Endoplasmic reticulum membrane</location>
        <topology evidence="3">Peripheral membrane protein</topology>
    </subcellularLocation>
    <subcellularLocation>
        <location evidence="2">Microsome membrane</location>
        <topology evidence="2">Peripheral membrane protein</topology>
    </subcellularLocation>
</comment>